<evidence type="ECO:0000256" key="1">
    <source>
        <dbReference type="SAM" id="Phobius"/>
    </source>
</evidence>
<proteinExistence type="predicted"/>
<name>A0A264W2Q8_9BACL</name>
<dbReference type="AlphaFoldDB" id="A0A264W2Q8"/>
<organism evidence="2 3">
    <name type="scientific">Tetzosporium hominis</name>
    <dbReference type="NCBI Taxonomy" id="2020506"/>
    <lineage>
        <taxon>Bacteria</taxon>
        <taxon>Bacillati</taxon>
        <taxon>Bacillota</taxon>
        <taxon>Bacilli</taxon>
        <taxon>Bacillales</taxon>
        <taxon>Caryophanaceae</taxon>
        <taxon>Tetzosporium</taxon>
    </lineage>
</organism>
<keyword evidence="1" id="KW-1133">Transmembrane helix</keyword>
<comment type="caution">
    <text evidence="2">The sequence shown here is derived from an EMBL/GenBank/DDBJ whole genome shotgun (WGS) entry which is preliminary data.</text>
</comment>
<dbReference type="EMBL" id="NOKQ01000217">
    <property type="protein sequence ID" value="OZS77851.1"/>
    <property type="molecule type" value="Genomic_DNA"/>
</dbReference>
<evidence type="ECO:0000313" key="3">
    <source>
        <dbReference type="Proteomes" id="UP000217065"/>
    </source>
</evidence>
<feature type="transmembrane region" description="Helical" evidence="1">
    <location>
        <begin position="6"/>
        <end position="22"/>
    </location>
</feature>
<dbReference type="RefSeq" id="WP_094943061.1">
    <property type="nucleotide sequence ID" value="NZ_NOKQ01000217.1"/>
</dbReference>
<evidence type="ECO:0000313" key="2">
    <source>
        <dbReference type="EMBL" id="OZS77851.1"/>
    </source>
</evidence>
<gene>
    <name evidence="2" type="ORF">CF394_08845</name>
</gene>
<protein>
    <submittedName>
        <fullName evidence="2">Uncharacterized protein</fullName>
    </submittedName>
</protein>
<dbReference type="OrthoDB" id="9842221at2"/>
<keyword evidence="3" id="KW-1185">Reference proteome</keyword>
<feature type="transmembrane region" description="Helical" evidence="1">
    <location>
        <begin position="29"/>
        <end position="45"/>
    </location>
</feature>
<keyword evidence="1" id="KW-0472">Membrane</keyword>
<reference evidence="2 3" key="1">
    <citation type="submission" date="2017-07" db="EMBL/GenBank/DDBJ databases">
        <title>Tetzosporium hominis gen.nov. sp.nov.</title>
        <authorList>
            <person name="Tetz G."/>
            <person name="Tetz V."/>
        </authorList>
    </citation>
    <scope>NUCLEOTIDE SEQUENCE [LARGE SCALE GENOMIC DNA]</scope>
    <source>
        <strain evidence="2 3">VT-49</strain>
    </source>
</reference>
<keyword evidence="1" id="KW-0812">Transmembrane</keyword>
<dbReference type="Proteomes" id="UP000217065">
    <property type="component" value="Unassembled WGS sequence"/>
</dbReference>
<sequence>MIFHLPFVIAIVLFIMQSHFGLKHFFRETFLLAVVYTIILFSYFNQHDLVVILYMFLLMFWSITFSTYWQRNSWRVYMKKGEVDLDYES</sequence>
<accession>A0A264W2Q8</accession>
<feature type="transmembrane region" description="Helical" evidence="1">
    <location>
        <begin position="51"/>
        <end position="69"/>
    </location>
</feature>